<gene>
    <name evidence="1" type="ORF">GMARGA_LOCUS31749</name>
</gene>
<protein>
    <submittedName>
        <fullName evidence="1">42463_t:CDS:1</fullName>
    </submittedName>
</protein>
<evidence type="ECO:0000313" key="1">
    <source>
        <dbReference type="EMBL" id="CAG8833826.1"/>
    </source>
</evidence>
<dbReference type="EMBL" id="CAJVQB010048105">
    <property type="protein sequence ID" value="CAG8833826.1"/>
    <property type="molecule type" value="Genomic_DNA"/>
</dbReference>
<evidence type="ECO:0000313" key="2">
    <source>
        <dbReference type="Proteomes" id="UP000789901"/>
    </source>
</evidence>
<accession>A0ABN7WJE1</accession>
<comment type="caution">
    <text evidence="1">The sequence shown here is derived from an EMBL/GenBank/DDBJ whole genome shotgun (WGS) entry which is preliminary data.</text>
</comment>
<keyword evidence="2" id="KW-1185">Reference proteome</keyword>
<feature type="non-terminal residue" evidence="1">
    <location>
        <position position="79"/>
    </location>
</feature>
<sequence>MPPLRKMRPQTDEERRTTNVYQMRSLRHSQKNYNIGRCFQETTTSIRHISDIIRTCSYSYNSIFAFTSMGIKLDENLVN</sequence>
<reference evidence="1 2" key="1">
    <citation type="submission" date="2021-06" db="EMBL/GenBank/DDBJ databases">
        <authorList>
            <person name="Kallberg Y."/>
            <person name="Tangrot J."/>
            <person name="Rosling A."/>
        </authorList>
    </citation>
    <scope>NUCLEOTIDE SEQUENCE [LARGE SCALE GENOMIC DNA]</scope>
    <source>
        <strain evidence="1 2">120-4 pot B 10/14</strain>
    </source>
</reference>
<proteinExistence type="predicted"/>
<organism evidence="1 2">
    <name type="scientific">Gigaspora margarita</name>
    <dbReference type="NCBI Taxonomy" id="4874"/>
    <lineage>
        <taxon>Eukaryota</taxon>
        <taxon>Fungi</taxon>
        <taxon>Fungi incertae sedis</taxon>
        <taxon>Mucoromycota</taxon>
        <taxon>Glomeromycotina</taxon>
        <taxon>Glomeromycetes</taxon>
        <taxon>Diversisporales</taxon>
        <taxon>Gigasporaceae</taxon>
        <taxon>Gigaspora</taxon>
    </lineage>
</organism>
<name>A0ABN7WJE1_GIGMA</name>
<dbReference type="Proteomes" id="UP000789901">
    <property type="component" value="Unassembled WGS sequence"/>
</dbReference>